<evidence type="ECO:0000313" key="2">
    <source>
        <dbReference type="Proteomes" id="UP000199476"/>
    </source>
</evidence>
<accession>A0A1G9NZU3</accession>
<proteinExistence type="predicted"/>
<name>A0A1G9NZU3_9FIRM</name>
<keyword evidence="2" id="KW-1185">Reference proteome</keyword>
<reference evidence="1 2" key="1">
    <citation type="submission" date="2016-10" db="EMBL/GenBank/DDBJ databases">
        <authorList>
            <person name="de Groot N.N."/>
        </authorList>
    </citation>
    <scope>NUCLEOTIDE SEQUENCE [LARGE SCALE GENOMIC DNA]</scope>
    <source>
        <strain evidence="1 2">SLAS-1</strain>
    </source>
</reference>
<dbReference type="EMBL" id="FNGO01000011">
    <property type="protein sequence ID" value="SDL92106.1"/>
    <property type="molecule type" value="Genomic_DNA"/>
</dbReference>
<sequence>MSELFGIFLENIIPQNIIFAYFLGVLISLVETAGVRRSLIKGVKFSLGLFFAAIVGTIIAASLPLELEFAHGWIFLLTALGAVFVLQKTGEFQGEFLGVPRFFLMLAPLVGLQYILVDRGLSVDVMLITALANSIGFYFGFILIGTIKEQVRISEADEIYKYVPTLLISLGVLGMIIKGFAFLY</sequence>
<protein>
    <submittedName>
        <fullName evidence="1">Na+-translocating ferredoxin:NAD+ oxidoreductase RNF, RnfA subunit</fullName>
    </submittedName>
</protein>
<gene>
    <name evidence="1" type="ORF">SAMN04488692_11179</name>
</gene>
<organism evidence="1 2">
    <name type="scientific">Halarsenatibacter silvermanii</name>
    <dbReference type="NCBI Taxonomy" id="321763"/>
    <lineage>
        <taxon>Bacteria</taxon>
        <taxon>Bacillati</taxon>
        <taxon>Bacillota</taxon>
        <taxon>Clostridia</taxon>
        <taxon>Halanaerobiales</taxon>
        <taxon>Halarsenatibacteraceae</taxon>
        <taxon>Halarsenatibacter</taxon>
    </lineage>
</organism>
<dbReference type="RefSeq" id="WP_089760305.1">
    <property type="nucleotide sequence ID" value="NZ_FNGO01000011.1"/>
</dbReference>
<dbReference type="Proteomes" id="UP000199476">
    <property type="component" value="Unassembled WGS sequence"/>
</dbReference>
<evidence type="ECO:0000313" key="1">
    <source>
        <dbReference type="EMBL" id="SDL92106.1"/>
    </source>
</evidence>
<dbReference type="AlphaFoldDB" id="A0A1G9NZU3"/>
<dbReference type="STRING" id="321763.SAMN04488692_11179"/>